<dbReference type="OrthoDB" id="5894719at2"/>
<dbReference type="EMBL" id="FNIZ01000001">
    <property type="protein sequence ID" value="SDN82096.1"/>
    <property type="molecule type" value="Genomic_DNA"/>
</dbReference>
<evidence type="ECO:0000313" key="2">
    <source>
        <dbReference type="EMBL" id="SDN82096.1"/>
    </source>
</evidence>
<gene>
    <name evidence="2" type="ORF">SAMN05421677_101203</name>
</gene>
<dbReference type="SUPFAM" id="SSF46785">
    <property type="entry name" value="Winged helix' DNA-binding domain"/>
    <property type="match status" value="1"/>
</dbReference>
<organism evidence="2 3">
    <name type="scientific">Halobacillus aidingensis</name>
    <dbReference type="NCBI Taxonomy" id="240303"/>
    <lineage>
        <taxon>Bacteria</taxon>
        <taxon>Bacillati</taxon>
        <taxon>Bacillota</taxon>
        <taxon>Bacilli</taxon>
        <taxon>Bacillales</taxon>
        <taxon>Bacillaceae</taxon>
        <taxon>Halobacillus</taxon>
    </lineage>
</organism>
<keyword evidence="2" id="KW-0813">Transport</keyword>
<accession>A0A1H0EII8</accession>
<dbReference type="AlphaFoldDB" id="A0A1H0EII8"/>
<dbReference type="InterPro" id="IPR036390">
    <property type="entry name" value="WH_DNA-bd_sf"/>
</dbReference>
<dbReference type="Proteomes" id="UP000198860">
    <property type="component" value="Unassembled WGS sequence"/>
</dbReference>
<protein>
    <submittedName>
        <fullName evidence="2">Sugar transport-related sRNA regulator N-term</fullName>
    </submittedName>
</protein>
<keyword evidence="2" id="KW-0762">Sugar transport</keyword>
<proteinExistence type="predicted"/>
<reference evidence="3" key="1">
    <citation type="submission" date="2016-10" db="EMBL/GenBank/DDBJ databases">
        <authorList>
            <person name="Varghese N."/>
            <person name="Submissions S."/>
        </authorList>
    </citation>
    <scope>NUCLEOTIDE SEQUENCE [LARGE SCALE GENOMIC DNA]</scope>
    <source>
        <strain evidence="3">CGMCC 1.3703</strain>
    </source>
</reference>
<dbReference type="Pfam" id="PF12793">
    <property type="entry name" value="SgrR_N"/>
    <property type="match status" value="1"/>
</dbReference>
<name>A0A1H0EII8_HALAD</name>
<evidence type="ECO:0000313" key="3">
    <source>
        <dbReference type="Proteomes" id="UP000198860"/>
    </source>
</evidence>
<dbReference type="RefSeq" id="WP_089650644.1">
    <property type="nucleotide sequence ID" value="NZ_FNIZ01000001.1"/>
</dbReference>
<feature type="domain" description="Transcriptional regulator SgrR N-terminal HTH" evidence="1">
    <location>
        <begin position="2"/>
        <end position="107"/>
    </location>
</feature>
<keyword evidence="3" id="KW-1185">Reference proteome</keyword>
<dbReference type="STRING" id="240303.SAMN05421677_101203"/>
<evidence type="ECO:0000259" key="1">
    <source>
        <dbReference type="Pfam" id="PF12793"/>
    </source>
</evidence>
<sequence>MKLEETYIRLRTHFHNVGEEEQVDVTMQQLADDLFYTLRNLRIIIKKMEEVGWLTWIPGRGRGNRSSIIFHLTKEEAQLQFFKSMIFDGRENEAFIRVETEAPSIMLELTDWYYHSKFIVYYDPAIQRQFINIRELITKENVAIYCSAIKESLEHATEGFTILIDMNGEKINTPDVEGEMEELRSLVVSKKPSAIALYTHAEYMYPYLKQRMDEMGHNKIFPTKKEAEAYLDAF</sequence>
<dbReference type="InterPro" id="IPR025370">
    <property type="entry name" value="SgrR_HTH_N"/>
</dbReference>